<feature type="coiled-coil region" evidence="1">
    <location>
        <begin position="858"/>
        <end position="914"/>
    </location>
</feature>
<name>A0A024VM45_PLAFA</name>
<reference evidence="3 4" key="1">
    <citation type="submission" date="2013-02" db="EMBL/GenBank/DDBJ databases">
        <title>The Genome Annotation of Plasmodium falciparum FCH/4.</title>
        <authorList>
            <consortium name="The Broad Institute Genome Sequencing Platform"/>
            <consortium name="The Broad Institute Genome Sequencing Center for Infectious Disease"/>
            <person name="Neafsey D."/>
            <person name="Hoffman S."/>
            <person name="Volkman S."/>
            <person name="Rosenthal P."/>
            <person name="Walker B."/>
            <person name="Young S.K."/>
            <person name="Zeng Q."/>
            <person name="Gargeya S."/>
            <person name="Fitzgerald M."/>
            <person name="Haas B."/>
            <person name="Abouelleil A."/>
            <person name="Allen A.W."/>
            <person name="Alvarado L."/>
            <person name="Arachchi H.M."/>
            <person name="Berlin A.M."/>
            <person name="Chapman S.B."/>
            <person name="Gainer-Dewar J."/>
            <person name="Goldberg J."/>
            <person name="Griggs A."/>
            <person name="Gujja S."/>
            <person name="Hansen M."/>
            <person name="Howarth C."/>
            <person name="Imamovic A."/>
            <person name="Ireland A."/>
            <person name="Larimer J."/>
            <person name="McCowan C."/>
            <person name="Murphy C."/>
            <person name="Pearson M."/>
            <person name="Poon T.W."/>
            <person name="Priest M."/>
            <person name="Roberts A."/>
            <person name="Saif S."/>
            <person name="Shea T."/>
            <person name="Sisk P."/>
            <person name="Sykes S."/>
            <person name="Wortman J."/>
            <person name="Nusbaum C."/>
            <person name="Birren B."/>
        </authorList>
    </citation>
    <scope>NUCLEOTIDE SEQUENCE [LARGE SCALE GENOMIC DNA]</scope>
    <source>
        <strain evidence="3 4">FCH/4</strain>
    </source>
</reference>
<reference evidence="3 4" key="2">
    <citation type="submission" date="2013-02" db="EMBL/GenBank/DDBJ databases">
        <title>The Genome Sequence of Plasmodium falciparum FCH/4.</title>
        <authorList>
            <consortium name="The Broad Institute Genome Sequencing Platform"/>
            <consortium name="The Broad Institute Genome Sequencing Center for Infectious Disease"/>
            <person name="Neafsey D."/>
            <person name="Cheeseman I."/>
            <person name="Volkman S."/>
            <person name="Adams J."/>
            <person name="Walker B."/>
            <person name="Young S.K."/>
            <person name="Zeng Q."/>
            <person name="Gargeya S."/>
            <person name="Fitzgerald M."/>
            <person name="Haas B."/>
            <person name="Abouelleil A."/>
            <person name="Alvarado L."/>
            <person name="Arachchi H.M."/>
            <person name="Berlin A.M."/>
            <person name="Chapman S.B."/>
            <person name="Dewar J."/>
            <person name="Goldberg J."/>
            <person name="Griggs A."/>
            <person name="Gujja S."/>
            <person name="Hansen M."/>
            <person name="Howarth C."/>
            <person name="Imamovic A."/>
            <person name="Larimer J."/>
            <person name="McCowan C."/>
            <person name="Murphy C."/>
            <person name="Neiman D."/>
            <person name="Pearson M."/>
            <person name="Priest M."/>
            <person name="Roberts A."/>
            <person name="Saif S."/>
            <person name="Shea T."/>
            <person name="Sisk P."/>
            <person name="Sykes S."/>
            <person name="Wortman J."/>
            <person name="Nusbaum C."/>
            <person name="Birren B."/>
        </authorList>
    </citation>
    <scope>NUCLEOTIDE SEQUENCE [LARGE SCALE GENOMIC DNA]</scope>
    <source>
        <strain evidence="3 4">FCH/4</strain>
    </source>
</reference>
<protein>
    <submittedName>
        <fullName evidence="3">Uncharacterized protein</fullName>
    </submittedName>
</protein>
<evidence type="ECO:0000256" key="1">
    <source>
        <dbReference type="SAM" id="Coils"/>
    </source>
</evidence>
<keyword evidence="1" id="KW-0175">Coiled coil</keyword>
<evidence type="ECO:0000256" key="2">
    <source>
        <dbReference type="SAM" id="MobiDB-lite"/>
    </source>
</evidence>
<sequence>MQNIYNQTNTSISIKNNHVFYYLICSFQDKQFIHVRCCDIKSYNNIQTCNNVIKQKKEETNLLKGYKYINTKGNIQISNAQLVPLFKNTSDSDSSEKYIKTSTISKNEHDIKNICNHNKQTYKKYNIVINENTQNVIQYIKDILSSETNNVQKIKSNEESDKSSTKNIHLKKDNKKNYKDICIWFKDNEIEKILQLININYSSEYIIKIDESLKNNKIISYLSKNKFELISLNEYIKNKLKPFKALHKSERNHNEDIIPFIPCNNFLQQILNNNDYKNYFFFNKIVKRKIRLEKNKEHFFILYTKRFDYNDFYIEWINEKKNFESSYMISSSFITIEEYLEKFMKMSMTILPKKEISLKNQTLNNKVLLKFVININMNDQKEGNDEHGQDININSNHTNIGRIKQDLLQQPHCCKELNNFHFYLIVKINNLNIVPYLNLYMCRIKDDDMLHIQNNLEEKKKIKNKKIKKFLSKKNDSIYDGDEYINIVSTFYKYSLDKLIFKIYIPFDQINKHHNYLFLLVTKKILWRYNVNFNISIKVAYPKEDDIINSTHYVNSQNRKNKIDLDIIEVPSYCLNYTYTFPTEQTEIGKDIKNTEERNTDNPVDINILQGDNNKKNIENDPNVEHTCSYDEMYKKDHHNLSGKNTIQILKKIIIKNKNEYTYGNIFIQLKNYHLYEYIEAKIIKVEKAIKRKMTEDNFNVDFILKNYIRKVKIKNHLNSPKLDLKIINKNTYTSTCNKNDIPLNKSLFQRDEKEKKNHNENIYKIEQINSNNDIIIMDILLNFDEDVQLLDDTTYEDIDREVNKYKEIKKIDIEQLNVCFTQNVLGNIFDFKNEMLFCFKRDYENIYMNITNMICDLNNNNNEEDEEEKRIERENIKMLNDKKQNVSNEKLCINQMNERNKNIQIDHMNSQNKKGAYNINNSKRLFQEINNLYMNKNLFYYLASNVLKYDEESLRYIFYKFFENDIQQINMNEFIEMCKNIENLENIKNCSFLIKIEEKIDKNHVFFISLDNNNFHNNNHYDIKKKIMYNDENHIINHNTDILFDGIFTYGKKTQNIINDIINFYKIKNKDINILKFKVDAELQLNEKCIWNSSTLNFKNIRKNYNTQIFIKKKIMKQIKYIIINNYKEKEKEKEKHTQKHTQKNTQKQTQKGSEKETQKGIEKDTEKQTKNKSCNHSNYIKQKYCKSYKHIKIDRPINNINDLINITHNIENNFDLYYLKEINKKITKTIKERKIFLSNFKNNIKQKKLKKLNDKEFNNLYSKALQLNLHIYNQEYIQIIKQYIHIFNLLNQIKTLIKNVEWKKKKYTNNFQDIQINDIITDQNIFIHLYNKCTHLITNIHDIQLNENYQNIYKKKKKN</sequence>
<dbReference type="EMBL" id="KI928007">
    <property type="protein sequence ID" value="ETW28941.1"/>
    <property type="molecule type" value="Genomic_DNA"/>
</dbReference>
<proteinExistence type="predicted"/>
<gene>
    <name evidence="3" type="ORF">PFFCH_03667</name>
</gene>
<organism evidence="3 4">
    <name type="scientific">Plasmodium falciparum FCH/4</name>
    <dbReference type="NCBI Taxonomy" id="1036724"/>
    <lineage>
        <taxon>Eukaryota</taxon>
        <taxon>Sar</taxon>
        <taxon>Alveolata</taxon>
        <taxon>Apicomplexa</taxon>
        <taxon>Aconoidasida</taxon>
        <taxon>Haemosporida</taxon>
        <taxon>Plasmodiidae</taxon>
        <taxon>Plasmodium</taxon>
        <taxon>Plasmodium (Laverania)</taxon>
    </lineage>
</organism>
<dbReference type="Proteomes" id="UP000030656">
    <property type="component" value="Unassembled WGS sequence"/>
</dbReference>
<dbReference type="OrthoDB" id="9374162at2759"/>
<evidence type="ECO:0000313" key="3">
    <source>
        <dbReference type="EMBL" id="ETW28941.1"/>
    </source>
</evidence>
<evidence type="ECO:0000313" key="4">
    <source>
        <dbReference type="Proteomes" id="UP000030656"/>
    </source>
</evidence>
<feature type="region of interest" description="Disordered" evidence="2">
    <location>
        <begin position="1133"/>
        <end position="1175"/>
    </location>
</feature>
<accession>A0A024VM45</accession>
<feature type="compositionally biased region" description="Basic and acidic residues" evidence="2">
    <location>
        <begin position="1154"/>
        <end position="1171"/>
    </location>
</feature>